<organism evidence="1">
    <name type="scientific">Cedratvirus lausannensis</name>
    <dbReference type="NCBI Taxonomy" id="2023205"/>
    <lineage>
        <taxon>Viruses</taxon>
        <taxon>Pithoviruses</taxon>
        <taxon>Orthocedratvirinae</taxon>
        <taxon>Alphacedratvirus</taxon>
        <taxon>Alphacedratvirus francolausannense</taxon>
    </lineage>
</organism>
<evidence type="ECO:0000313" key="1">
    <source>
        <dbReference type="EMBL" id="SOB74269.1"/>
    </source>
</evidence>
<sequence>MLREGTTPTLQERNVLSLQVGGPPTLQGRDPLPLQATILKKYTPRQLQALSQENAKFAIIFPEEDLWKEKCVLDFGLPASFFELTGSLLSPRDRYLQIRSYYLLEEDSPYERVALCMEARRRGSEYHSVSYFSHLLDAKEQERVQRVQVPYNDDQHVDLDYPEDRVYLASRGNERAFRKMIKRNDELILESSISSGRIDFVNRALSLLVHGLPKDFNLEDYVEEKIFNPRVNTVHAGRLPEQLESVLLSCDDLNQGMEDILHCAIAGFNLKILDFFLALYRDGQPYMKFGMEDFVEEYRQNRNVVVAYSILQRIGSKVDEEDLITLSDTGNIDLFLLVAKKLSRRAYLVNMERIYTQCMKKQRGNLTFTKVLFSLSKPN</sequence>
<reference evidence="1" key="1">
    <citation type="submission" date="2017-08" db="EMBL/GenBank/DDBJ databases">
        <authorList>
            <person name="de Groot N.N."/>
        </authorList>
    </citation>
    <scope>NUCLEOTIDE SEQUENCE</scope>
</reference>
<proteinExistence type="predicted"/>
<name>A0A285PXC5_9VIRU</name>
<dbReference type="Proteomes" id="UP000274850">
    <property type="component" value="Segment"/>
</dbReference>
<accession>A0A285PXC5</accession>
<dbReference type="EMBL" id="LT907979">
    <property type="protein sequence ID" value="SOB74269.1"/>
    <property type="molecule type" value="Genomic_DNA"/>
</dbReference>
<keyword evidence="2" id="KW-1185">Reference proteome</keyword>
<protein>
    <submittedName>
        <fullName evidence="1">Uncharacterized protein</fullName>
    </submittedName>
</protein>
<gene>
    <name evidence="1" type="ORF">BQ9231_00386</name>
</gene>
<evidence type="ECO:0000313" key="2">
    <source>
        <dbReference type="Proteomes" id="UP000274850"/>
    </source>
</evidence>